<name>A0A0A9D0G4_ARUDO</name>
<reference evidence="1" key="1">
    <citation type="submission" date="2014-09" db="EMBL/GenBank/DDBJ databases">
        <authorList>
            <person name="Magalhaes I.L.F."/>
            <person name="Oliveira U."/>
            <person name="Santos F.R."/>
            <person name="Vidigal T.H.D.A."/>
            <person name="Brescovit A.D."/>
            <person name="Santos A.J."/>
        </authorList>
    </citation>
    <scope>NUCLEOTIDE SEQUENCE</scope>
    <source>
        <tissue evidence="1">Shoot tissue taken approximately 20 cm above the soil surface</tissue>
    </source>
</reference>
<accession>A0A0A9D0G4</accession>
<evidence type="ECO:0000313" key="1">
    <source>
        <dbReference type="EMBL" id="JAD80158.1"/>
    </source>
</evidence>
<protein>
    <submittedName>
        <fullName evidence="1">Uncharacterized protein</fullName>
    </submittedName>
</protein>
<organism evidence="1">
    <name type="scientific">Arundo donax</name>
    <name type="common">Giant reed</name>
    <name type="synonym">Donax arundinaceus</name>
    <dbReference type="NCBI Taxonomy" id="35708"/>
    <lineage>
        <taxon>Eukaryota</taxon>
        <taxon>Viridiplantae</taxon>
        <taxon>Streptophyta</taxon>
        <taxon>Embryophyta</taxon>
        <taxon>Tracheophyta</taxon>
        <taxon>Spermatophyta</taxon>
        <taxon>Magnoliopsida</taxon>
        <taxon>Liliopsida</taxon>
        <taxon>Poales</taxon>
        <taxon>Poaceae</taxon>
        <taxon>PACMAD clade</taxon>
        <taxon>Arundinoideae</taxon>
        <taxon>Arundineae</taxon>
        <taxon>Arundo</taxon>
    </lineage>
</organism>
<dbReference type="EMBL" id="GBRH01217737">
    <property type="protein sequence ID" value="JAD80158.1"/>
    <property type="molecule type" value="Transcribed_RNA"/>
</dbReference>
<dbReference type="AlphaFoldDB" id="A0A0A9D0G4"/>
<proteinExistence type="predicted"/>
<sequence>MKLMSFFLLRNKCILFPTSSIHLFSTSLSFLAMPSNGYLQMTFSQ</sequence>
<reference evidence="1" key="2">
    <citation type="journal article" date="2015" name="Data Brief">
        <title>Shoot transcriptome of the giant reed, Arundo donax.</title>
        <authorList>
            <person name="Barrero R.A."/>
            <person name="Guerrero F.D."/>
            <person name="Moolhuijzen P."/>
            <person name="Goolsby J.A."/>
            <person name="Tidwell J."/>
            <person name="Bellgard S.E."/>
            <person name="Bellgard M.I."/>
        </authorList>
    </citation>
    <scope>NUCLEOTIDE SEQUENCE</scope>
    <source>
        <tissue evidence="1">Shoot tissue taken approximately 20 cm above the soil surface</tissue>
    </source>
</reference>